<dbReference type="InterPro" id="IPR029062">
    <property type="entry name" value="Class_I_gatase-like"/>
</dbReference>
<dbReference type="Pfam" id="PF01965">
    <property type="entry name" value="DJ-1_PfpI"/>
    <property type="match status" value="1"/>
</dbReference>
<keyword evidence="1" id="KW-0732">Signal</keyword>
<dbReference type="AlphaFoldDB" id="A0A0B7K7T6"/>
<sequence length="273" mass="29837">MKSNILLQLVFWAVSATAASDAQYTTTNYAEEPAPKNFAVTLFHSFDSIDVTGPLNPLFYLAFSKQLNLSLIAPTYEPVWVAPALDSLNVMNSSMWFSLNPTHTYDNPPKDIDVLLIPGGAGATFGNVSRVIDFVREAFPSVKYLLSTCTGAGIAARAGVLDGKRATTNKKAWSTITGMGPNVNWVSPARWAVDGNVWTSSGVTSSLDMMFAFIEEMYGKDFANEIQGTIEHNRVTDPCDDPFAELHGVQPSGDCKVETKYYQTFPPRTPQLS</sequence>
<dbReference type="EMBL" id="CDPU01000021">
    <property type="protein sequence ID" value="CEO51040.1"/>
    <property type="molecule type" value="Genomic_DNA"/>
</dbReference>
<organism evidence="3">
    <name type="scientific">Bionectria ochroleuca</name>
    <name type="common">Gliocladium roseum</name>
    <dbReference type="NCBI Taxonomy" id="29856"/>
    <lineage>
        <taxon>Eukaryota</taxon>
        <taxon>Fungi</taxon>
        <taxon>Dikarya</taxon>
        <taxon>Ascomycota</taxon>
        <taxon>Pezizomycotina</taxon>
        <taxon>Sordariomycetes</taxon>
        <taxon>Hypocreomycetidae</taxon>
        <taxon>Hypocreales</taxon>
        <taxon>Bionectriaceae</taxon>
        <taxon>Clonostachys</taxon>
    </lineage>
</organism>
<gene>
    <name evidence="3" type="ORF">BN869_000007098_1</name>
</gene>
<dbReference type="SUPFAM" id="SSF52317">
    <property type="entry name" value="Class I glutamine amidotransferase-like"/>
    <property type="match status" value="1"/>
</dbReference>
<dbReference type="Gene3D" id="3.40.50.880">
    <property type="match status" value="1"/>
</dbReference>
<dbReference type="PANTHER" id="PTHR43130">
    <property type="entry name" value="ARAC-FAMILY TRANSCRIPTIONAL REGULATOR"/>
    <property type="match status" value="1"/>
</dbReference>
<reference evidence="3" key="1">
    <citation type="submission" date="2015-01" db="EMBL/GenBank/DDBJ databases">
        <authorList>
            <person name="Durling Mikael"/>
        </authorList>
    </citation>
    <scope>NUCLEOTIDE SEQUENCE</scope>
</reference>
<name>A0A0B7K7T6_BIOOC</name>
<protein>
    <recommendedName>
        <fullName evidence="2">DJ-1/PfpI domain-containing protein</fullName>
    </recommendedName>
</protein>
<dbReference type="PANTHER" id="PTHR43130:SF15">
    <property type="entry name" value="THIJ_PFPI FAMILY PROTEIN (AFU_ORTHOLOGUE AFUA_5G14240)"/>
    <property type="match status" value="1"/>
</dbReference>
<dbReference type="InterPro" id="IPR052158">
    <property type="entry name" value="INH-QAR"/>
</dbReference>
<dbReference type="CDD" id="cd03139">
    <property type="entry name" value="GATase1_PfpI_2"/>
    <property type="match status" value="1"/>
</dbReference>
<proteinExistence type="predicted"/>
<feature type="chain" id="PRO_5002119268" description="DJ-1/PfpI domain-containing protein" evidence="1">
    <location>
        <begin position="23"/>
        <end position="273"/>
    </location>
</feature>
<accession>A0A0B7K7T6</accession>
<feature type="domain" description="DJ-1/PfpI" evidence="2">
    <location>
        <begin position="39"/>
        <end position="216"/>
    </location>
</feature>
<dbReference type="InterPro" id="IPR002818">
    <property type="entry name" value="DJ-1/PfpI"/>
</dbReference>
<feature type="signal peptide" evidence="1">
    <location>
        <begin position="1"/>
        <end position="22"/>
    </location>
</feature>
<evidence type="ECO:0000256" key="1">
    <source>
        <dbReference type="SAM" id="SignalP"/>
    </source>
</evidence>
<evidence type="ECO:0000259" key="2">
    <source>
        <dbReference type="Pfam" id="PF01965"/>
    </source>
</evidence>
<evidence type="ECO:0000313" key="3">
    <source>
        <dbReference type="EMBL" id="CEO51040.1"/>
    </source>
</evidence>